<gene>
    <name evidence="2" type="ORF">PLEOSDRAFT_1100393</name>
</gene>
<evidence type="ECO:0000313" key="3">
    <source>
        <dbReference type="Proteomes" id="UP000027073"/>
    </source>
</evidence>
<dbReference type="InParanoid" id="A0A067P7M0"/>
<proteinExistence type="predicted"/>
<accession>A0A067P7M0</accession>
<dbReference type="Proteomes" id="UP000027073">
    <property type="component" value="Unassembled WGS sequence"/>
</dbReference>
<sequence>MLVYGLYNRARWIIAFFAVAILATTAAELYIVIKLSPAVTQISIPFLKISACQPTPGTASHLYLAPIPALIFDIPAFLLVLLRGVSHLKAQRNVGFRGATLIRLLVRDSIQYFLIIVVVYSGSVIAFIKLPDIETFATFTYTASIISVSASRMLINLRKH</sequence>
<name>A0A067P7M0_PLEO1</name>
<dbReference type="OrthoDB" id="3349377at2759"/>
<feature type="transmembrane region" description="Helical" evidence="1">
    <location>
        <begin position="12"/>
        <end position="33"/>
    </location>
</feature>
<evidence type="ECO:0000256" key="1">
    <source>
        <dbReference type="SAM" id="Phobius"/>
    </source>
</evidence>
<dbReference type="EMBL" id="KL198005">
    <property type="protein sequence ID" value="KDQ31866.1"/>
    <property type="molecule type" value="Genomic_DNA"/>
</dbReference>
<dbReference type="VEuPathDB" id="FungiDB:PLEOSDRAFT_1100393"/>
<dbReference type="AlphaFoldDB" id="A0A067P7M0"/>
<keyword evidence="1" id="KW-0812">Transmembrane</keyword>
<organism evidence="2 3">
    <name type="scientific">Pleurotus ostreatus (strain PC15)</name>
    <name type="common">Oyster mushroom</name>
    <dbReference type="NCBI Taxonomy" id="1137138"/>
    <lineage>
        <taxon>Eukaryota</taxon>
        <taxon>Fungi</taxon>
        <taxon>Dikarya</taxon>
        <taxon>Basidiomycota</taxon>
        <taxon>Agaricomycotina</taxon>
        <taxon>Agaricomycetes</taxon>
        <taxon>Agaricomycetidae</taxon>
        <taxon>Agaricales</taxon>
        <taxon>Pleurotineae</taxon>
        <taxon>Pleurotaceae</taxon>
        <taxon>Pleurotus</taxon>
    </lineage>
</organism>
<feature type="transmembrane region" description="Helical" evidence="1">
    <location>
        <begin position="112"/>
        <end position="130"/>
    </location>
</feature>
<protein>
    <submittedName>
        <fullName evidence="2">Uncharacterized protein</fullName>
    </submittedName>
</protein>
<keyword evidence="1" id="KW-1133">Transmembrane helix</keyword>
<evidence type="ECO:0000313" key="2">
    <source>
        <dbReference type="EMBL" id="KDQ31866.1"/>
    </source>
</evidence>
<dbReference type="HOGENOM" id="CLU_1504057_0_0_1"/>
<keyword evidence="1" id="KW-0472">Membrane</keyword>
<reference evidence="3" key="1">
    <citation type="journal article" date="2014" name="Proc. Natl. Acad. Sci. U.S.A.">
        <title>Extensive sampling of basidiomycete genomes demonstrates inadequacy of the white-rot/brown-rot paradigm for wood decay fungi.</title>
        <authorList>
            <person name="Riley R."/>
            <person name="Salamov A.A."/>
            <person name="Brown D.W."/>
            <person name="Nagy L.G."/>
            <person name="Floudas D."/>
            <person name="Held B.W."/>
            <person name="Levasseur A."/>
            <person name="Lombard V."/>
            <person name="Morin E."/>
            <person name="Otillar R."/>
            <person name="Lindquist E.A."/>
            <person name="Sun H."/>
            <person name="LaButti K.M."/>
            <person name="Schmutz J."/>
            <person name="Jabbour D."/>
            <person name="Luo H."/>
            <person name="Baker S.E."/>
            <person name="Pisabarro A.G."/>
            <person name="Walton J.D."/>
            <person name="Blanchette R.A."/>
            <person name="Henrissat B."/>
            <person name="Martin F."/>
            <person name="Cullen D."/>
            <person name="Hibbett D.S."/>
            <person name="Grigoriev I.V."/>
        </authorList>
    </citation>
    <scope>NUCLEOTIDE SEQUENCE [LARGE SCALE GENOMIC DNA]</scope>
    <source>
        <strain evidence="3">PC15</strain>
    </source>
</reference>
<feature type="transmembrane region" description="Helical" evidence="1">
    <location>
        <begin position="136"/>
        <end position="155"/>
    </location>
</feature>
<feature type="transmembrane region" description="Helical" evidence="1">
    <location>
        <begin position="63"/>
        <end position="82"/>
    </location>
</feature>